<dbReference type="AlphaFoldDB" id="A0A918GT58"/>
<evidence type="ECO:0000256" key="1">
    <source>
        <dbReference type="SAM" id="Phobius"/>
    </source>
</evidence>
<gene>
    <name evidence="3" type="ORF">GCM10010171_59830</name>
</gene>
<reference evidence="3" key="1">
    <citation type="journal article" date="2014" name="Int. J. Syst. Evol. Microbiol.">
        <title>Complete genome sequence of Corynebacterium casei LMG S-19264T (=DSM 44701T), isolated from a smear-ripened cheese.</title>
        <authorList>
            <consortium name="US DOE Joint Genome Institute (JGI-PGF)"/>
            <person name="Walter F."/>
            <person name="Albersmeier A."/>
            <person name="Kalinowski J."/>
            <person name="Ruckert C."/>
        </authorList>
    </citation>
    <scope>NUCLEOTIDE SEQUENCE</scope>
    <source>
        <strain evidence="3">JCM 3276</strain>
    </source>
</reference>
<feature type="signal peptide" evidence="2">
    <location>
        <begin position="1"/>
        <end position="24"/>
    </location>
</feature>
<keyword evidence="1" id="KW-0812">Transmembrane</keyword>
<dbReference type="Proteomes" id="UP000660680">
    <property type="component" value="Unassembled WGS sequence"/>
</dbReference>
<keyword evidence="1" id="KW-1133">Transmembrane helix</keyword>
<feature type="chain" id="PRO_5038802005" evidence="2">
    <location>
        <begin position="25"/>
        <end position="184"/>
    </location>
</feature>
<dbReference type="EMBL" id="BMRB01000008">
    <property type="protein sequence ID" value="GGS56838.1"/>
    <property type="molecule type" value="Genomic_DNA"/>
</dbReference>
<evidence type="ECO:0000313" key="3">
    <source>
        <dbReference type="EMBL" id="GGS56838.1"/>
    </source>
</evidence>
<keyword evidence="1" id="KW-0472">Membrane</keyword>
<keyword evidence="4" id="KW-1185">Reference proteome</keyword>
<dbReference type="RefSeq" id="WP_189213948.1">
    <property type="nucleotide sequence ID" value="NZ_BMRB01000008.1"/>
</dbReference>
<sequence>MRRPEPAAWAAALVIAALAASATAARAPSPWWALPVFAVMAALVLGVHALLSRGPAPPESTRTPPLPAEPLDRARALVRRASALAGEIRAQTLAVPEADAVATNAAITADAAHRLACLAARSPDSAPAALTTLASALEDMRTTAENLTTPTGIPVRHLVETLTAIRASIEDKETEIRTSLRGHP</sequence>
<comment type="caution">
    <text evidence="3">The sequence shown here is derived from an EMBL/GenBank/DDBJ whole genome shotgun (WGS) entry which is preliminary data.</text>
</comment>
<accession>A0A918GT58</accession>
<keyword evidence="2" id="KW-0732">Signal</keyword>
<evidence type="ECO:0000256" key="2">
    <source>
        <dbReference type="SAM" id="SignalP"/>
    </source>
</evidence>
<feature type="transmembrane region" description="Helical" evidence="1">
    <location>
        <begin position="32"/>
        <end position="51"/>
    </location>
</feature>
<protein>
    <submittedName>
        <fullName evidence="3">Uncharacterized protein</fullName>
    </submittedName>
</protein>
<reference evidence="3" key="2">
    <citation type="submission" date="2020-09" db="EMBL/GenBank/DDBJ databases">
        <authorList>
            <person name="Sun Q."/>
            <person name="Ohkuma M."/>
        </authorList>
    </citation>
    <scope>NUCLEOTIDE SEQUENCE</scope>
    <source>
        <strain evidence="3">JCM 3276</strain>
    </source>
</reference>
<organism evidence="3 4">
    <name type="scientific">Actinokineospora fastidiosa</name>
    <dbReference type="NCBI Taxonomy" id="1816"/>
    <lineage>
        <taxon>Bacteria</taxon>
        <taxon>Bacillati</taxon>
        <taxon>Actinomycetota</taxon>
        <taxon>Actinomycetes</taxon>
        <taxon>Pseudonocardiales</taxon>
        <taxon>Pseudonocardiaceae</taxon>
        <taxon>Actinokineospora</taxon>
    </lineage>
</organism>
<proteinExistence type="predicted"/>
<evidence type="ECO:0000313" key="4">
    <source>
        <dbReference type="Proteomes" id="UP000660680"/>
    </source>
</evidence>
<name>A0A918GT58_9PSEU</name>